<keyword evidence="2" id="KW-1185">Reference proteome</keyword>
<organism evidence="1 2">
    <name type="scientific">Rubidibacter lacunae KORDI 51-2</name>
    <dbReference type="NCBI Taxonomy" id="582515"/>
    <lineage>
        <taxon>Bacteria</taxon>
        <taxon>Bacillati</taxon>
        <taxon>Cyanobacteriota</taxon>
        <taxon>Cyanophyceae</taxon>
        <taxon>Oscillatoriophycideae</taxon>
        <taxon>Chroococcales</taxon>
        <taxon>Aphanothecaceae</taxon>
        <taxon>Rubidibacter</taxon>
    </lineage>
</organism>
<dbReference type="OrthoDB" id="464459at2"/>
<dbReference type="STRING" id="582515.KR51_00015110"/>
<comment type="caution">
    <text evidence="1">The sequence shown here is derived from an EMBL/GenBank/DDBJ whole genome shotgun (WGS) entry which is preliminary data.</text>
</comment>
<evidence type="ECO:0000313" key="2">
    <source>
        <dbReference type="Proteomes" id="UP000016960"/>
    </source>
</evidence>
<evidence type="ECO:0008006" key="3">
    <source>
        <dbReference type="Google" id="ProtNLM"/>
    </source>
</evidence>
<dbReference type="InParanoid" id="U5DLS8"/>
<proteinExistence type="predicted"/>
<sequence length="82" mass="9054">MIESTSWIVLRTTPARWEAELMQQMLAAHDVPARIIDMGASVYLGQGSPAALQVRSEDRWTAMLLLSSPENPLESDEPDNTG</sequence>
<evidence type="ECO:0000313" key="1">
    <source>
        <dbReference type="EMBL" id="ERN41847.1"/>
    </source>
</evidence>
<dbReference type="Proteomes" id="UP000016960">
    <property type="component" value="Unassembled WGS sequence"/>
</dbReference>
<dbReference type="AlphaFoldDB" id="U5DLS8"/>
<dbReference type="RefSeq" id="WP_022606174.1">
    <property type="nucleotide sequence ID" value="NZ_ASSJ01000040.1"/>
</dbReference>
<gene>
    <name evidence="1" type="ORF">KR51_00015110</name>
</gene>
<name>U5DLS8_9CHRO</name>
<protein>
    <recommendedName>
        <fullName evidence="3">DUF2007 domain-containing protein</fullName>
    </recommendedName>
</protein>
<dbReference type="EMBL" id="ASSJ01000040">
    <property type="protein sequence ID" value="ERN41847.1"/>
    <property type="molecule type" value="Genomic_DNA"/>
</dbReference>
<dbReference type="eggNOG" id="ENOG5032ZU2">
    <property type="taxonomic scope" value="Bacteria"/>
</dbReference>
<accession>U5DLS8</accession>
<reference evidence="1 2" key="1">
    <citation type="submission" date="2013-05" db="EMBL/GenBank/DDBJ databases">
        <title>Draft genome sequence of Rubidibacter lacunae KORDI 51-2.</title>
        <authorList>
            <person name="Choi D.H."/>
            <person name="Noh J.H."/>
            <person name="Kwon K.-K."/>
            <person name="Lee J.-H."/>
            <person name="Ryu J.-Y."/>
        </authorList>
    </citation>
    <scope>NUCLEOTIDE SEQUENCE [LARGE SCALE GENOMIC DNA]</scope>
    <source>
        <strain evidence="1 2">KORDI 51-2</strain>
    </source>
</reference>